<dbReference type="EMBL" id="KN881666">
    <property type="protein sequence ID" value="KIY51384.1"/>
    <property type="molecule type" value="Genomic_DNA"/>
</dbReference>
<proteinExistence type="predicted"/>
<organism evidence="2 3">
    <name type="scientific">Fistulina hepatica ATCC 64428</name>
    <dbReference type="NCBI Taxonomy" id="1128425"/>
    <lineage>
        <taxon>Eukaryota</taxon>
        <taxon>Fungi</taxon>
        <taxon>Dikarya</taxon>
        <taxon>Basidiomycota</taxon>
        <taxon>Agaricomycotina</taxon>
        <taxon>Agaricomycetes</taxon>
        <taxon>Agaricomycetidae</taxon>
        <taxon>Agaricales</taxon>
        <taxon>Fistulinaceae</taxon>
        <taxon>Fistulina</taxon>
    </lineage>
</organism>
<feature type="compositionally biased region" description="Low complexity" evidence="1">
    <location>
        <begin position="25"/>
        <end position="46"/>
    </location>
</feature>
<sequence>MKEHRAAWSAYATKPEESPVSAERSSQQQSFDDVQSRPSALTCAASAPPALASSHYKYSIPENASHSRTSAADHAVQESATPGRLAEDVVAIKPRVVEAASTDPARESPAPDCEEREPFLATSDVFAAQVDVATCSSPLEAVGNLSETLANDQSVVASGSEVLCGIVTGDVTTLADTVLADTPPAGAPADATTTDSVSDGVPSIDARYANAASADTNSATYTESGVPIVVVAVSPSTASSRVDSTTSSNTGDPSTVAIAESISSAATDKSPETDILCANTIDSVHPQTPLSTVIETSLPQDLFSVSNTIVREETDSDNCYSGPLLEDSMNLSSPETSNSEPIASGALLQQSIEVACPLSSVPSNDGVTTSVAFAAPQSAGGFLPPSFPYGWDEELEDDEMDEMYDASDAMILDESYHWAAPSVPNTPDDAYGDVDMHGPYGSCNFYISTHRSGDENMLAGASDHYGPAAMEIDPFDEFNNSCVESAGQTASTQWEVPSPSANCHTMPQVAWQGACTSYAPSPPLSSEMNDCPHGGDTDPDPNVSATNDYSWTVCRGGGESSQAGAHDDRLGDASNLIMPGAGQARTFPSLFDTPLLDSDFQPIDMSGPWYRIETRPAQAGHRFAYTLDGTPSKQKDASHLDERLRGTAYADEISQGSSTKSTCGSDTDDGEADEDSYSQPIAGSSGSTLSCPEYMIVAGFGPSNGPDTSAAYDDYVEPSRFEPVDVLAASASALPSVDEQRDGGHDEYESSHEDSVEAITRHDNADDATSEDLLDYEDVADRASNSSEETDNPPTPEEHLYAEDTTPSLLHEHPTKEMEASAEAFLNSLGFHDYIPRSRQEEESPENVIYTLAGRLQATKI</sequence>
<feature type="region of interest" description="Disordered" evidence="1">
    <location>
        <begin position="525"/>
        <end position="548"/>
    </location>
</feature>
<evidence type="ECO:0000256" key="1">
    <source>
        <dbReference type="SAM" id="MobiDB-lite"/>
    </source>
</evidence>
<evidence type="ECO:0000313" key="2">
    <source>
        <dbReference type="EMBL" id="KIY51384.1"/>
    </source>
</evidence>
<feature type="region of interest" description="Disordered" evidence="1">
    <location>
        <begin position="1"/>
        <end position="46"/>
    </location>
</feature>
<dbReference type="AlphaFoldDB" id="A0A0D7AI11"/>
<accession>A0A0D7AI11</accession>
<feature type="compositionally biased region" description="Acidic residues" evidence="1">
    <location>
        <begin position="766"/>
        <end position="778"/>
    </location>
</feature>
<feature type="compositionally biased region" description="Polar residues" evidence="1">
    <location>
        <begin position="654"/>
        <end position="665"/>
    </location>
</feature>
<feature type="region of interest" description="Disordered" evidence="1">
    <location>
        <begin position="649"/>
        <end position="685"/>
    </location>
</feature>
<gene>
    <name evidence="2" type="ORF">FISHEDRAFT_71009</name>
</gene>
<reference evidence="2 3" key="1">
    <citation type="journal article" date="2015" name="Fungal Genet. Biol.">
        <title>Evolution of novel wood decay mechanisms in Agaricales revealed by the genome sequences of Fistulina hepatica and Cylindrobasidium torrendii.</title>
        <authorList>
            <person name="Floudas D."/>
            <person name="Held B.W."/>
            <person name="Riley R."/>
            <person name="Nagy L.G."/>
            <person name="Koehler G."/>
            <person name="Ransdell A.S."/>
            <person name="Younus H."/>
            <person name="Chow J."/>
            <person name="Chiniquy J."/>
            <person name="Lipzen A."/>
            <person name="Tritt A."/>
            <person name="Sun H."/>
            <person name="Haridas S."/>
            <person name="LaButti K."/>
            <person name="Ohm R.A."/>
            <person name="Kues U."/>
            <person name="Blanchette R.A."/>
            <person name="Grigoriev I.V."/>
            <person name="Minto R.E."/>
            <person name="Hibbett D.S."/>
        </authorList>
    </citation>
    <scope>NUCLEOTIDE SEQUENCE [LARGE SCALE GENOMIC DNA]</scope>
    <source>
        <strain evidence="2 3">ATCC 64428</strain>
    </source>
</reference>
<protein>
    <submittedName>
        <fullName evidence="2">Uncharacterized protein</fullName>
    </submittedName>
</protein>
<feature type="region of interest" description="Disordered" evidence="1">
    <location>
        <begin position="63"/>
        <end position="85"/>
    </location>
</feature>
<evidence type="ECO:0000313" key="3">
    <source>
        <dbReference type="Proteomes" id="UP000054144"/>
    </source>
</evidence>
<feature type="compositionally biased region" description="Acidic residues" evidence="1">
    <location>
        <begin position="666"/>
        <end position="676"/>
    </location>
</feature>
<keyword evidence="3" id="KW-1185">Reference proteome</keyword>
<feature type="compositionally biased region" description="Basic and acidic residues" evidence="1">
    <location>
        <begin position="738"/>
        <end position="765"/>
    </location>
</feature>
<feature type="region of interest" description="Disordered" evidence="1">
    <location>
        <begin position="733"/>
        <end position="816"/>
    </location>
</feature>
<dbReference type="Proteomes" id="UP000054144">
    <property type="component" value="Unassembled WGS sequence"/>
</dbReference>
<name>A0A0D7AI11_9AGAR</name>